<dbReference type="Proteomes" id="UP000193642">
    <property type="component" value="Unassembled WGS sequence"/>
</dbReference>
<feature type="domain" description="Thiolase C-terminal" evidence="1">
    <location>
        <begin position="249"/>
        <end position="368"/>
    </location>
</feature>
<reference evidence="2 3" key="1">
    <citation type="submission" date="2016-07" db="EMBL/GenBank/DDBJ databases">
        <title>Pervasive Adenine N6-methylation of Active Genes in Fungi.</title>
        <authorList>
            <consortium name="DOE Joint Genome Institute"/>
            <person name="Mondo S.J."/>
            <person name="Dannebaum R.O."/>
            <person name="Kuo R.C."/>
            <person name="Labutti K."/>
            <person name="Haridas S."/>
            <person name="Kuo A."/>
            <person name="Salamov A."/>
            <person name="Ahrendt S.R."/>
            <person name="Lipzen A."/>
            <person name="Sullivan W."/>
            <person name="Andreopoulos W.B."/>
            <person name="Clum A."/>
            <person name="Lindquist E."/>
            <person name="Daum C."/>
            <person name="Ramamoorthy G.K."/>
            <person name="Gryganskyi A."/>
            <person name="Culley D."/>
            <person name="Magnuson J.K."/>
            <person name="James T.Y."/>
            <person name="O'Malley M.A."/>
            <person name="Stajich J.E."/>
            <person name="Spatafora J.W."/>
            <person name="Visel A."/>
            <person name="Grigoriev I.V."/>
        </authorList>
    </citation>
    <scope>NUCLEOTIDE SEQUENCE [LARGE SCALE GENOMIC DNA]</scope>
    <source>
        <strain evidence="2 3">JEL800</strain>
    </source>
</reference>
<sequence length="392" mass="41845">MSASLQLDVFSLFETQPGDLLLRPTSVTVASTAPNPSTTTRRRTLRLRVPVFVVGVGCTKFLRPLSHSKEYHQLAKEAAAKALEDSRIPYAQVKAAVASYCYGDPSSGQRAMYELGMTGIPIFNCNSYCSSGSSAIMLGKNLVQSGNTINPGKLSNGERDGCIPCIAHKNHKQSQWNPNALLTKQISIEDIKNPAKSIGDPLTTAMSAPTADGAAALHGLQHNAVEILGQEMETDSLQTLQGGYNDVVEYTGITPQDIDVLEVHDCFASAELFMYEALGLAGPGEGAKLIESAEWIKSRGGIGETALLGNRWVVNPSGGLESKGHPIGASGVAQAVELSLQLRGDAGNRQILFRDPRKRVGLQHNYGLGSACVVTLYGKFDATDKSEEVSKL</sequence>
<organism evidence="2 3">
    <name type="scientific">Rhizoclosmatium globosum</name>
    <dbReference type="NCBI Taxonomy" id="329046"/>
    <lineage>
        <taxon>Eukaryota</taxon>
        <taxon>Fungi</taxon>
        <taxon>Fungi incertae sedis</taxon>
        <taxon>Chytridiomycota</taxon>
        <taxon>Chytridiomycota incertae sedis</taxon>
        <taxon>Chytridiomycetes</taxon>
        <taxon>Chytridiales</taxon>
        <taxon>Chytriomycetaceae</taxon>
        <taxon>Rhizoclosmatium</taxon>
    </lineage>
</organism>
<dbReference type="PANTHER" id="PTHR42870">
    <property type="entry name" value="ACETYL-COA C-ACETYLTRANSFERASE"/>
    <property type="match status" value="1"/>
</dbReference>
<keyword evidence="3" id="KW-1185">Reference proteome</keyword>
<dbReference type="InterPro" id="IPR055140">
    <property type="entry name" value="Thiolase_C_2"/>
</dbReference>
<gene>
    <name evidence="2" type="ORF">BCR33DRAFT_753388</name>
</gene>
<evidence type="ECO:0000259" key="1">
    <source>
        <dbReference type="Pfam" id="PF22691"/>
    </source>
</evidence>
<dbReference type="AlphaFoldDB" id="A0A1Y2CL77"/>
<comment type="caution">
    <text evidence="2">The sequence shown here is derived from an EMBL/GenBank/DDBJ whole genome shotgun (WGS) entry which is preliminary data.</text>
</comment>
<dbReference type="EMBL" id="MCGO01000013">
    <property type="protein sequence ID" value="ORY47772.1"/>
    <property type="molecule type" value="Genomic_DNA"/>
</dbReference>
<dbReference type="PANTHER" id="PTHR42870:SF1">
    <property type="entry name" value="NON-SPECIFIC LIPID-TRANSFER PROTEIN-LIKE 2"/>
    <property type="match status" value="1"/>
</dbReference>
<accession>A0A1Y2CL77</accession>
<dbReference type="GO" id="GO:0016747">
    <property type="term" value="F:acyltransferase activity, transferring groups other than amino-acyl groups"/>
    <property type="evidence" value="ECO:0007669"/>
    <property type="project" value="InterPro"/>
</dbReference>
<dbReference type="InterPro" id="IPR002155">
    <property type="entry name" value="Thiolase"/>
</dbReference>
<evidence type="ECO:0000313" key="2">
    <source>
        <dbReference type="EMBL" id="ORY47772.1"/>
    </source>
</evidence>
<dbReference type="OrthoDB" id="542135at2759"/>
<dbReference type="Pfam" id="PF22691">
    <property type="entry name" value="Thiolase_C_1"/>
    <property type="match status" value="1"/>
</dbReference>
<evidence type="ECO:0000313" key="3">
    <source>
        <dbReference type="Proteomes" id="UP000193642"/>
    </source>
</evidence>
<protein>
    <submittedName>
        <fullName evidence="2">Thiolase-like protein</fullName>
    </submittedName>
</protein>
<dbReference type="CDD" id="cd00829">
    <property type="entry name" value="SCP-x_thiolase"/>
    <property type="match status" value="1"/>
</dbReference>
<dbReference type="STRING" id="329046.A0A1Y2CL77"/>
<dbReference type="SUPFAM" id="SSF53901">
    <property type="entry name" value="Thiolase-like"/>
    <property type="match status" value="1"/>
</dbReference>
<dbReference type="PIRSF" id="PIRSF000429">
    <property type="entry name" value="Ac-CoA_Ac_transf"/>
    <property type="match status" value="1"/>
</dbReference>
<dbReference type="InterPro" id="IPR016039">
    <property type="entry name" value="Thiolase-like"/>
</dbReference>
<name>A0A1Y2CL77_9FUNG</name>
<dbReference type="Gene3D" id="3.40.47.10">
    <property type="match status" value="2"/>
</dbReference>
<proteinExistence type="predicted"/>